<dbReference type="GeneID" id="62234506"/>
<evidence type="ECO:0000256" key="2">
    <source>
        <dbReference type="SAM" id="MobiDB-lite"/>
    </source>
</evidence>
<dbReference type="InterPro" id="IPR001138">
    <property type="entry name" value="Zn2Cys6_DnaBD"/>
</dbReference>
<evidence type="ECO:0000313" key="5">
    <source>
        <dbReference type="Proteomes" id="UP000783213"/>
    </source>
</evidence>
<keyword evidence="5" id="KW-1185">Reference proteome</keyword>
<evidence type="ECO:0000256" key="1">
    <source>
        <dbReference type="ARBA" id="ARBA00023242"/>
    </source>
</evidence>
<protein>
    <recommendedName>
        <fullName evidence="3">Zn(2)-C6 fungal-type domain-containing protein</fullName>
    </recommendedName>
</protein>
<dbReference type="InterPro" id="IPR036864">
    <property type="entry name" value="Zn2-C6_fun-type_DNA-bd_sf"/>
</dbReference>
<evidence type="ECO:0000313" key="4">
    <source>
        <dbReference type="EMBL" id="KAF7923028.1"/>
    </source>
</evidence>
<dbReference type="InterPro" id="IPR021858">
    <property type="entry name" value="Fun_TF"/>
</dbReference>
<comment type="caution">
    <text evidence="4">The sequence shown here is derived from an EMBL/GenBank/DDBJ whole genome shotgun (WGS) entry which is preliminary data.</text>
</comment>
<dbReference type="PROSITE" id="PS50048">
    <property type="entry name" value="ZN2_CY6_FUNGAL_2"/>
    <property type="match status" value="1"/>
</dbReference>
<gene>
    <name evidence="4" type="ORF">EAE98_007733</name>
</gene>
<evidence type="ECO:0000259" key="3">
    <source>
        <dbReference type="PROSITE" id="PS50048"/>
    </source>
</evidence>
<dbReference type="CDD" id="cd00067">
    <property type="entry name" value="GAL4"/>
    <property type="match status" value="1"/>
</dbReference>
<feature type="compositionally biased region" description="Polar residues" evidence="2">
    <location>
        <begin position="48"/>
        <end position="58"/>
    </location>
</feature>
<dbReference type="PROSITE" id="PS00463">
    <property type="entry name" value="ZN2_CY6_FUNGAL_1"/>
    <property type="match status" value="1"/>
</dbReference>
<dbReference type="Gene3D" id="4.10.240.10">
    <property type="entry name" value="Zn(2)-C6 fungal-type DNA-binding domain"/>
    <property type="match status" value="1"/>
</dbReference>
<dbReference type="Pfam" id="PF11951">
    <property type="entry name" value="Fungal_trans_2"/>
    <property type="match status" value="1"/>
</dbReference>
<dbReference type="SMART" id="SM00066">
    <property type="entry name" value="GAL4"/>
    <property type="match status" value="1"/>
</dbReference>
<dbReference type="SUPFAM" id="SSF57701">
    <property type="entry name" value="Zn2/Cys6 DNA-binding domain"/>
    <property type="match status" value="1"/>
</dbReference>
<feature type="region of interest" description="Disordered" evidence="2">
    <location>
        <begin position="41"/>
        <end position="73"/>
    </location>
</feature>
<dbReference type="PANTHER" id="PTHR47784">
    <property type="entry name" value="STEROL UPTAKE CONTROL PROTEIN 2"/>
    <property type="match status" value="1"/>
</dbReference>
<proteinExistence type="predicted"/>
<name>A0ABQ7IFT7_9HELO</name>
<keyword evidence="1" id="KW-0539">Nucleus</keyword>
<dbReference type="Pfam" id="PF00172">
    <property type="entry name" value="Zn_clus"/>
    <property type="match status" value="1"/>
</dbReference>
<accession>A0ABQ7IFT7</accession>
<feature type="domain" description="Zn(2)-C6 fungal-type" evidence="3">
    <location>
        <begin position="116"/>
        <end position="146"/>
    </location>
</feature>
<organism evidence="4 5">
    <name type="scientific">Botrytis deweyae</name>
    <dbReference type="NCBI Taxonomy" id="2478750"/>
    <lineage>
        <taxon>Eukaryota</taxon>
        <taxon>Fungi</taxon>
        <taxon>Dikarya</taxon>
        <taxon>Ascomycota</taxon>
        <taxon>Pezizomycotina</taxon>
        <taxon>Leotiomycetes</taxon>
        <taxon>Helotiales</taxon>
        <taxon>Sclerotiniaceae</taxon>
        <taxon>Botrytis</taxon>
    </lineage>
</organism>
<dbReference type="RefSeq" id="XP_038808085.1">
    <property type="nucleotide sequence ID" value="XM_038955356.1"/>
</dbReference>
<feature type="compositionally biased region" description="Basic residues" evidence="2">
    <location>
        <begin position="105"/>
        <end position="114"/>
    </location>
</feature>
<sequence length="523" mass="59212">MPMQMNIEYINTFRWLRDDYTRLRDGTELFERVNERYANANCDGPGSSVAQQDPSSLRSGDHDCSIDSESAGSCSNTRLVDNITVSQDSSTGWPSNGTKQDEPRRPRKGHKKSRRGCYNCKKRKVKCQETLPSCQNCARNQLSCSYPTLPPPILPLKPRQMSNPSPVPYGNLQATPTIFSLDDMFIFHHFLMHAHPYLPVGSKEKWVRHVPVLAHHNSFLLHAILGLSASHISSNSPFSPFDSALNSGSPAKSYYTLSLHHRILAICGLSALFTRLDPLTATEFQRQTIQATLYLLTFQSCYMSDLSGFFELLYFFRGCSILRDSRLLVKQDNKGIEMCFDGDGDHWQQMEGRLVDLPKIPNHSTQDAKRSLNLVKYICQRSKINMEFFGMLSAVVEQWEISSLSAYFKFVQIYLAISKMSNRTFCAFIDETNQVARVLIAHFLAVQKIMGPILCREAETSNPSSSSSGLGVGGEIRGHQKWVEGIWSQLTRDGEVKWKESMEWPRKVFQSEKSDNLEDSQGS</sequence>
<dbReference type="Proteomes" id="UP000783213">
    <property type="component" value="Unassembled WGS sequence"/>
</dbReference>
<dbReference type="EMBL" id="RCSX01000019">
    <property type="protein sequence ID" value="KAF7923028.1"/>
    <property type="molecule type" value="Genomic_DNA"/>
</dbReference>
<dbReference type="PANTHER" id="PTHR47784:SF7">
    <property type="entry name" value="ZN(II)2CYS6 TRANSCRIPTION FACTOR (EUROFUNG)"/>
    <property type="match status" value="1"/>
</dbReference>
<reference evidence="4 5" key="1">
    <citation type="journal article" date="2020" name="Genome Biol. Evol.">
        <title>Comparative genomics of Sclerotiniaceae.</title>
        <authorList>
            <person name="Valero Jimenez C.A."/>
            <person name="Steentjes M."/>
            <person name="Scholten O.E."/>
            <person name="Van Kan J.A.L."/>
        </authorList>
    </citation>
    <scope>NUCLEOTIDE SEQUENCE [LARGE SCALE GENOMIC DNA]</scope>
    <source>
        <strain evidence="4 5">B1</strain>
    </source>
</reference>
<dbReference type="InterPro" id="IPR053157">
    <property type="entry name" value="Sterol_Uptake_Regulator"/>
</dbReference>
<feature type="region of interest" description="Disordered" evidence="2">
    <location>
        <begin position="85"/>
        <end position="114"/>
    </location>
</feature>
<feature type="compositionally biased region" description="Polar residues" evidence="2">
    <location>
        <begin position="85"/>
        <end position="98"/>
    </location>
</feature>